<name>A0ABY7JY94_9ACTN</name>
<gene>
    <name evidence="2" type="ORF">M6B22_17335</name>
</gene>
<evidence type="ECO:0000313" key="3">
    <source>
        <dbReference type="Proteomes" id="UP001164693"/>
    </source>
</evidence>
<feature type="domain" description="Aminoglycoside phosphotransferase" evidence="1">
    <location>
        <begin position="29"/>
        <end position="256"/>
    </location>
</feature>
<dbReference type="SUPFAM" id="SSF56112">
    <property type="entry name" value="Protein kinase-like (PK-like)"/>
    <property type="match status" value="1"/>
</dbReference>
<dbReference type="EMBL" id="CP097463">
    <property type="protein sequence ID" value="WAX56282.1"/>
    <property type="molecule type" value="Genomic_DNA"/>
</dbReference>
<evidence type="ECO:0000313" key="2">
    <source>
        <dbReference type="EMBL" id="WAX56282.1"/>
    </source>
</evidence>
<keyword evidence="3" id="KW-1185">Reference proteome</keyword>
<dbReference type="InterPro" id="IPR041726">
    <property type="entry name" value="ACAD10_11_N"/>
</dbReference>
<dbReference type="InterPro" id="IPR002575">
    <property type="entry name" value="Aminoglycoside_PTrfase"/>
</dbReference>
<accession>A0ABY7JY94</accession>
<dbReference type="RefSeq" id="WP_269442814.1">
    <property type="nucleotide sequence ID" value="NZ_CP097463.1"/>
</dbReference>
<dbReference type="Proteomes" id="UP001164693">
    <property type="component" value="Chromosome"/>
</dbReference>
<reference evidence="2" key="1">
    <citation type="submission" date="2022-05" db="EMBL/GenBank/DDBJ databases">
        <title>Jatrophihabitans sp. SB3-54 whole genome sequence.</title>
        <authorList>
            <person name="Suh M.K."/>
            <person name="Eom M.K."/>
            <person name="Kim J.S."/>
            <person name="Kim H.S."/>
            <person name="Do H.E."/>
            <person name="Shin Y.K."/>
            <person name="Lee J.-S."/>
        </authorList>
    </citation>
    <scope>NUCLEOTIDE SEQUENCE</scope>
    <source>
        <strain evidence="2">SB3-54</strain>
    </source>
</reference>
<organism evidence="2 3">
    <name type="scientific">Jatrophihabitans cynanchi</name>
    <dbReference type="NCBI Taxonomy" id="2944128"/>
    <lineage>
        <taxon>Bacteria</taxon>
        <taxon>Bacillati</taxon>
        <taxon>Actinomycetota</taxon>
        <taxon>Actinomycetes</taxon>
        <taxon>Jatrophihabitantales</taxon>
        <taxon>Jatrophihabitantaceae</taxon>
        <taxon>Jatrophihabitans</taxon>
    </lineage>
</organism>
<sequence length="341" mass="36515">MADRAEVPLRRIAALLAQQLPQVRPPLRFTRLAGGNSNLTYRVQDATGASWVLRRPPVGGALATAHDVLREARVLRALAGSPVPVPGVLLTCADETVAAAPFVLMEYVAGTACAGAEDAARLSVAQRQAAGLAMAQTLADLHGVNPDDVGLGELGRRERYVERQLARWHAQWHADRKRPLPALQAAHDRLRACVPEQRRVALVHGDFRLDNCIVGADGSVRAVLDWEICALGDPLADLGVLLAYWAEPGDELCALQDPPTRVGGFPSRAELLSAYLAAAGRDPDANVDFFVAFAWWKLACIVEGVYSRATRTPPATGRTAQSYADQAARLAAHALELAAAL</sequence>
<dbReference type="InterPro" id="IPR011009">
    <property type="entry name" value="Kinase-like_dom_sf"/>
</dbReference>
<proteinExistence type="predicted"/>
<dbReference type="PANTHER" id="PTHR47829:SF1">
    <property type="entry name" value="HAD FAMILY PHOSPHATASE"/>
    <property type="match status" value="1"/>
</dbReference>
<dbReference type="Gene3D" id="3.30.200.20">
    <property type="entry name" value="Phosphorylase Kinase, domain 1"/>
    <property type="match status" value="1"/>
</dbReference>
<dbReference type="CDD" id="cd05154">
    <property type="entry name" value="ACAD10_11_N-like"/>
    <property type="match status" value="1"/>
</dbReference>
<dbReference type="InterPro" id="IPR052898">
    <property type="entry name" value="ACAD10-like"/>
</dbReference>
<dbReference type="Pfam" id="PF01636">
    <property type="entry name" value="APH"/>
    <property type="match status" value="1"/>
</dbReference>
<protein>
    <submittedName>
        <fullName evidence="2">Phosphotransferase family protein</fullName>
    </submittedName>
</protein>
<dbReference type="PANTHER" id="PTHR47829">
    <property type="entry name" value="HYDROLASE, PUTATIVE (AFU_ORTHOLOGUE AFUA_1G12880)-RELATED"/>
    <property type="match status" value="1"/>
</dbReference>
<evidence type="ECO:0000259" key="1">
    <source>
        <dbReference type="Pfam" id="PF01636"/>
    </source>
</evidence>
<dbReference type="Gene3D" id="3.90.1200.10">
    <property type="match status" value="1"/>
</dbReference>